<sequence>MAASTHGGGSTVEPTPRVAAHNVQRERRHAWRGAIGSVESGQHRIRGGGGTHRLALRGQIGSEHAIIQHGVHRRFHRGGFCFQPQRMAQQHRRAEDRRVRIGDALAGDVRGRTMDRLVDADRTGFAERGRGQQAQRAGQHRRLIGEDVAEHVLGDDHVVLARLGQQVHRHRIDQLVFQCHVRELLAPDACRHVTPQARGFQHVGLVHAGHVAATLLRQTERTAQHALDLGHGVAAQVAGAVGIAGLVAEVDAAAPP</sequence>
<feature type="compositionally biased region" description="Gly residues" evidence="1">
    <location>
        <begin position="1"/>
        <end position="10"/>
    </location>
</feature>
<dbReference type="Proteomes" id="UP000887577">
    <property type="component" value="Unplaced"/>
</dbReference>
<evidence type="ECO:0000313" key="3">
    <source>
        <dbReference type="WBParaSite" id="PSU_v2.g15061.t1"/>
    </source>
</evidence>
<dbReference type="WBParaSite" id="PSU_v2.g15061.t1">
    <property type="protein sequence ID" value="PSU_v2.g15061.t1"/>
    <property type="gene ID" value="PSU_v2.g15061"/>
</dbReference>
<proteinExistence type="predicted"/>
<reference evidence="3" key="1">
    <citation type="submission" date="2022-11" db="UniProtKB">
        <authorList>
            <consortium name="WormBaseParasite"/>
        </authorList>
    </citation>
    <scope>IDENTIFICATION</scope>
</reference>
<accession>A0A914Y8I1</accession>
<protein>
    <submittedName>
        <fullName evidence="3">Uncharacterized protein</fullName>
    </submittedName>
</protein>
<keyword evidence="2" id="KW-1185">Reference proteome</keyword>
<evidence type="ECO:0000256" key="1">
    <source>
        <dbReference type="SAM" id="MobiDB-lite"/>
    </source>
</evidence>
<name>A0A914Y8I1_9BILA</name>
<organism evidence="2 3">
    <name type="scientific">Panagrolaimus superbus</name>
    <dbReference type="NCBI Taxonomy" id="310955"/>
    <lineage>
        <taxon>Eukaryota</taxon>
        <taxon>Metazoa</taxon>
        <taxon>Ecdysozoa</taxon>
        <taxon>Nematoda</taxon>
        <taxon>Chromadorea</taxon>
        <taxon>Rhabditida</taxon>
        <taxon>Tylenchina</taxon>
        <taxon>Panagrolaimomorpha</taxon>
        <taxon>Panagrolaimoidea</taxon>
        <taxon>Panagrolaimidae</taxon>
        <taxon>Panagrolaimus</taxon>
    </lineage>
</organism>
<feature type="region of interest" description="Disordered" evidence="1">
    <location>
        <begin position="1"/>
        <end position="26"/>
    </location>
</feature>
<dbReference type="AlphaFoldDB" id="A0A914Y8I1"/>
<evidence type="ECO:0000313" key="2">
    <source>
        <dbReference type="Proteomes" id="UP000887577"/>
    </source>
</evidence>